<protein>
    <submittedName>
        <fullName evidence="1">Uncharacterized protein</fullName>
    </submittedName>
</protein>
<name>A0ACB8UYR4_9EURO</name>
<comment type="caution">
    <text evidence="1">The sequence shown here is derived from an EMBL/GenBank/DDBJ whole genome shotgun (WGS) entry which is preliminary data.</text>
</comment>
<dbReference type="EMBL" id="JALBCA010000030">
    <property type="protein sequence ID" value="KAI2388547.1"/>
    <property type="molecule type" value="Genomic_DNA"/>
</dbReference>
<sequence length="886" mass="98297">MGSLTGYLLVYVLGGVTFIPVVFGLLIFHAWLTLPRRENGEIPDWYTLDGIQRPTDSQATLQTATDALAEKFQRIHETDVAAGYFTVCREYVPGGLNGKPPERTTPAGEVITPESPSVYQSMYRSIFDRRNSTTVDHGKVNGKNNKKGRNVFYIVLRHGHLMLYDDSEQMEVRYVISLSHHDVEIYSGGEPIPEGELWIKRNAIRLSRKLSPSDATNPQMATLPFYLFSENPSEKEDLYFAILKNLEKLPESPNSPPTAQHFDAKDIVNLVKGLHSSEENLHTRWFNALIGRLFLSVYKTTELESHIWTKISKKISRVKKPNFITRIILRKINAGGGIPLITNPRLKDLTVDGDCCVEADLTYNGNFRIEIAATARIDLGARFKAREVDLVLAVVLKRLKGHGLLRFKPPPSNRAWFSFETMPEMEMNIEPIVSSMQITYGVILRAIESRIREVVGETLVQPFWDDIPFLDTSLQRYRGGIWQETSAPSHDQTTGDDIQVEEHTAEILPDDVLSNDEQTEGVITISSPLSPALDWRSKSSPALDTCAGVTDINRSEPVTISRKMTSQSNSSVTYGSLESVSNEKLDDNVATSTMIDSPTSHSPRASLHHRSVQRSPSFQKSSGSSMDGRTRADSIVSQTSSNSIAENSETDLADPKNRKTTQQSPSSKPGPNTLAPSANPLETRQTMGSLGSVAAAAAKKWGWNVLGRVDQFQKGTDRTPVNLDHPMGRGRPLPPPGTPLPPPERSLFRTSTVSLPKRKPLAPRLFPETVERTDLRTVKLSEPNLSRHRDSDSSSIKTENDEAREELLIIKAPASSDRNIPFVSETPLCENIKPNDECLKTSFLPVGTVQGASNKHDASKDHPSTGHVNTAPFNIESSENKAVKLE</sequence>
<evidence type="ECO:0000313" key="1">
    <source>
        <dbReference type="EMBL" id="KAI2388547.1"/>
    </source>
</evidence>
<organism evidence="1">
    <name type="scientific">Ophidiomyces ophidiicola</name>
    <dbReference type="NCBI Taxonomy" id="1387563"/>
    <lineage>
        <taxon>Eukaryota</taxon>
        <taxon>Fungi</taxon>
        <taxon>Dikarya</taxon>
        <taxon>Ascomycota</taxon>
        <taxon>Pezizomycotina</taxon>
        <taxon>Eurotiomycetes</taxon>
        <taxon>Eurotiomycetidae</taxon>
        <taxon>Onygenales</taxon>
        <taxon>Onygenaceae</taxon>
        <taxon>Ophidiomyces</taxon>
    </lineage>
</organism>
<proteinExistence type="predicted"/>
<accession>A0ACB8UYR4</accession>
<reference evidence="1" key="1">
    <citation type="journal article" date="2022" name="bioRxiv">
        <title>Population genetic analysis of Ophidiomyces ophidiicola, the causative agent of snake fungal disease, indicates recent introductions to the USA.</title>
        <authorList>
            <person name="Ladner J.T."/>
            <person name="Palmer J.M."/>
            <person name="Ettinger C.L."/>
            <person name="Stajich J.E."/>
            <person name="Farrell T.M."/>
            <person name="Glorioso B.M."/>
            <person name="Lawson B."/>
            <person name="Price S.J."/>
            <person name="Stengle A.G."/>
            <person name="Grear D.A."/>
            <person name="Lorch J.M."/>
        </authorList>
    </citation>
    <scope>NUCLEOTIDE SEQUENCE</scope>
    <source>
        <strain evidence="1">NWHC 24266-5</strain>
    </source>
</reference>
<gene>
    <name evidence="1" type="ORF">LOY88_002530</name>
</gene>